<dbReference type="Pfam" id="PF10649">
    <property type="entry name" value="DUF2478"/>
    <property type="match status" value="1"/>
</dbReference>
<dbReference type="InterPro" id="IPR017871">
    <property type="entry name" value="ABC_transporter-like_CS"/>
</dbReference>
<keyword evidence="8" id="KW-1278">Translocase</keyword>
<evidence type="ECO:0000256" key="8">
    <source>
        <dbReference type="ARBA" id="ARBA00022967"/>
    </source>
</evidence>
<dbReference type="Pfam" id="PF03459">
    <property type="entry name" value="TOBE"/>
    <property type="match status" value="1"/>
</dbReference>
<dbReference type="InterPro" id="IPR005116">
    <property type="entry name" value="Transp-assoc_OB_typ1"/>
</dbReference>
<organism evidence="14 15">
    <name type="scientific">Bradyrhizobium diazoefficiens SEMIA 5080</name>
    <dbReference type="NCBI Taxonomy" id="754504"/>
    <lineage>
        <taxon>Bacteria</taxon>
        <taxon>Pseudomonadati</taxon>
        <taxon>Pseudomonadota</taxon>
        <taxon>Alphaproteobacteria</taxon>
        <taxon>Hyphomicrobiales</taxon>
        <taxon>Nitrobacteraceae</taxon>
        <taxon>Bradyrhizobium</taxon>
    </lineage>
</organism>
<proteinExistence type="inferred from homology"/>
<evidence type="ECO:0000259" key="13">
    <source>
        <dbReference type="PROSITE" id="PS51866"/>
    </source>
</evidence>
<dbReference type="NCBIfam" id="TIGR02142">
    <property type="entry name" value="modC_ABC"/>
    <property type="match status" value="1"/>
</dbReference>
<evidence type="ECO:0000256" key="1">
    <source>
        <dbReference type="ARBA" id="ARBA00005417"/>
    </source>
</evidence>
<evidence type="ECO:0000259" key="12">
    <source>
        <dbReference type="PROSITE" id="PS50893"/>
    </source>
</evidence>
<evidence type="ECO:0000256" key="3">
    <source>
        <dbReference type="ARBA" id="ARBA00022475"/>
    </source>
</evidence>
<keyword evidence="2" id="KW-0813">Transport</keyword>
<dbReference type="Pfam" id="PF00005">
    <property type="entry name" value="ABC_tran"/>
    <property type="match status" value="1"/>
</dbReference>
<dbReference type="Gene3D" id="3.40.50.300">
    <property type="entry name" value="P-loop containing nucleotide triphosphate hydrolases"/>
    <property type="match status" value="1"/>
</dbReference>
<sequence length="603" mass="64095">MTADGRGRIDAAFRGRLGRFVLDASLSVPATGVTAIFGPSGCGKTTIARCIAGLQRLSDGFCAIDGEIWQDGMAFRPAHRRPVGYVFQEPSLFPHLSVRGNLLYGAPKAAATSIGFDEVVELLGLTALLGRSPHRLSGGERQRVAIGRALLSQPRLLLMDEPLAALDRTTKNEILPFLERLHERLSLPVLYISHDMAEIERFADYLVLMERGRVVGAGPLHILQSDPALPLAYSRDAAVSIDGLVEAYDERYGLLTLAVNGGLLHVPSHRIAVGARQRLRIAASDVSIVRARPSESSILNILPARIVTQSPPGAGEVTIVLGLDSDGSGAPILSRISSRSRDLLGLSDGMAVFAQVKGVSLVRASGCAIGNMGPTAPGQLDHCSTQDTGVRSEAGTTAMPIDFAEIDPNRVAAILYRPQDDLDTLLADFAQDLVRAGERIGGIVQRNIKDGSGCQVGMQAIDLMTGREISICQPLGSGAMACKLDAAGLADASVAVASAIAQDVDLIVINKFSKQEAAGRGLRDELAGAIAAGIPVLTAVPEKCFEAWISFTGGIGTTLLCERQVIEAWWRDTSSRMKRMREDHDAVPTADRAAICRSLHPTT</sequence>
<dbReference type="AlphaFoldDB" id="A0A837CEJ4"/>
<dbReference type="InterPro" id="IPR018912">
    <property type="entry name" value="DUF2478"/>
</dbReference>
<comment type="function">
    <text evidence="10">Involved in beta-(1--&gt;2)glucan export. Transmembrane domains (TMD) form a pore in the inner membrane and the ATP-binding domain (NBD) is responsible for energy generation.</text>
</comment>
<reference evidence="14 15" key="1">
    <citation type="journal article" date="2014" name="BMC Genomics">
        <title>Comparative genomics of Bradyrhizobium japonicum CPAC 15 and Bradyrhizobium diazoefficiens CPAC 7: elite model strains for understanding symbiotic performance with soybean.</title>
        <authorList>
            <person name="Siqueira A.F."/>
            <person name="Ormeno-Orrillo E."/>
            <person name="Souza R.C."/>
            <person name="Rodrigues E.P."/>
            <person name="Almeida L.G."/>
            <person name="Barcellos F.G."/>
            <person name="Batista J.S."/>
            <person name="Nakatami A.S."/>
            <person name="Martinez-Romero E."/>
            <person name="Vasconcelos A.T."/>
            <person name="Hungria M."/>
        </authorList>
    </citation>
    <scope>NUCLEOTIDE SEQUENCE [LARGE SCALE GENOMIC DNA]</scope>
    <source>
        <strain evidence="14 15">SEMIA 5080</strain>
    </source>
</reference>
<dbReference type="SMART" id="SM00382">
    <property type="entry name" value="AAA"/>
    <property type="match status" value="1"/>
</dbReference>
<comment type="caution">
    <text evidence="14">The sequence shown here is derived from an EMBL/GenBank/DDBJ whole genome shotgun (WGS) entry which is preliminary data.</text>
</comment>
<evidence type="ECO:0000256" key="10">
    <source>
        <dbReference type="ARBA" id="ARBA00024722"/>
    </source>
</evidence>
<dbReference type="PANTHER" id="PTHR43514:SF10">
    <property type="entry name" value="MOLYBDENUM IMPORT ATP-BINDING PROTEIN MODC 2"/>
    <property type="match status" value="1"/>
</dbReference>
<dbReference type="InterPro" id="IPR050334">
    <property type="entry name" value="Molybdenum_import_ModC"/>
</dbReference>
<accession>A0A837CEJ4</accession>
<evidence type="ECO:0000313" key="15">
    <source>
        <dbReference type="Proteomes" id="UP000024900"/>
    </source>
</evidence>
<dbReference type="InterPro" id="IPR004606">
    <property type="entry name" value="Mop_domain"/>
</dbReference>
<evidence type="ECO:0000256" key="6">
    <source>
        <dbReference type="ARBA" id="ARBA00022741"/>
    </source>
</evidence>
<protein>
    <submittedName>
        <fullName evidence="14">Putative molybdenum ABC transporter ATP-binding protein</fullName>
    </submittedName>
</protein>
<dbReference type="SUPFAM" id="SSF52540">
    <property type="entry name" value="P-loop containing nucleoside triphosphate hydrolases"/>
    <property type="match status" value="1"/>
</dbReference>
<dbReference type="InterPro" id="IPR003593">
    <property type="entry name" value="AAA+_ATPase"/>
</dbReference>
<evidence type="ECO:0000256" key="9">
    <source>
        <dbReference type="ARBA" id="ARBA00023136"/>
    </source>
</evidence>
<evidence type="ECO:0000256" key="5">
    <source>
        <dbReference type="ARBA" id="ARBA00022519"/>
    </source>
</evidence>
<evidence type="ECO:0000256" key="2">
    <source>
        <dbReference type="ARBA" id="ARBA00022448"/>
    </source>
</evidence>
<dbReference type="Gene3D" id="2.40.50.100">
    <property type="match status" value="1"/>
</dbReference>
<dbReference type="GO" id="GO:0016887">
    <property type="term" value="F:ATP hydrolysis activity"/>
    <property type="evidence" value="ECO:0007669"/>
    <property type="project" value="InterPro"/>
</dbReference>
<dbReference type="GO" id="GO:0140359">
    <property type="term" value="F:ABC-type transporter activity"/>
    <property type="evidence" value="ECO:0007669"/>
    <property type="project" value="InterPro"/>
</dbReference>
<dbReference type="SUPFAM" id="SSF50331">
    <property type="entry name" value="MOP-like"/>
    <property type="match status" value="1"/>
</dbReference>
<dbReference type="PANTHER" id="PTHR43514">
    <property type="entry name" value="ABC TRANSPORTER I FAMILY MEMBER 10"/>
    <property type="match status" value="1"/>
</dbReference>
<feature type="domain" description="Mop" evidence="13">
    <location>
        <begin position="295"/>
        <end position="365"/>
    </location>
</feature>
<comment type="similarity">
    <text evidence="1">Belongs to the ABC transporter superfamily.</text>
</comment>
<gene>
    <name evidence="14" type="ORF">BJA5080_01422</name>
</gene>
<dbReference type="PROSITE" id="PS00211">
    <property type="entry name" value="ABC_TRANSPORTER_1"/>
    <property type="match status" value="1"/>
</dbReference>
<dbReference type="EMBL" id="ADOU02000004">
    <property type="protein sequence ID" value="KGJ67680.1"/>
    <property type="molecule type" value="Genomic_DNA"/>
</dbReference>
<dbReference type="InterPro" id="IPR011868">
    <property type="entry name" value="ModC_ABC_ATP-bd"/>
</dbReference>
<evidence type="ECO:0000313" key="14">
    <source>
        <dbReference type="EMBL" id="KGJ67680.1"/>
    </source>
</evidence>
<keyword evidence="5" id="KW-0997">Cell inner membrane</keyword>
<dbReference type="PROSITE" id="PS51866">
    <property type="entry name" value="MOP"/>
    <property type="match status" value="1"/>
</dbReference>
<keyword evidence="4 11" id="KW-0500">Molybdenum</keyword>
<dbReference type="PROSITE" id="PS50893">
    <property type="entry name" value="ABC_TRANSPORTER_2"/>
    <property type="match status" value="1"/>
</dbReference>
<feature type="domain" description="ABC transporter" evidence="12">
    <location>
        <begin position="6"/>
        <end position="236"/>
    </location>
</feature>
<dbReference type="GO" id="GO:0005524">
    <property type="term" value="F:ATP binding"/>
    <property type="evidence" value="ECO:0007669"/>
    <property type="project" value="UniProtKB-KW"/>
</dbReference>
<evidence type="ECO:0000256" key="7">
    <source>
        <dbReference type="ARBA" id="ARBA00022840"/>
    </source>
</evidence>
<keyword evidence="3" id="KW-1003">Cell membrane</keyword>
<evidence type="ECO:0000256" key="11">
    <source>
        <dbReference type="PROSITE-ProRule" id="PRU01213"/>
    </source>
</evidence>
<evidence type="ECO:0000256" key="4">
    <source>
        <dbReference type="ARBA" id="ARBA00022505"/>
    </source>
</evidence>
<dbReference type="InterPro" id="IPR003439">
    <property type="entry name" value="ABC_transporter-like_ATP-bd"/>
</dbReference>
<name>A0A837CEJ4_9BRAD</name>
<keyword evidence="9" id="KW-0472">Membrane</keyword>
<dbReference type="InterPro" id="IPR008995">
    <property type="entry name" value="Mo/tungstate-bd_C_term_dom"/>
</dbReference>
<dbReference type="Proteomes" id="UP000024900">
    <property type="component" value="Unassembled WGS sequence"/>
</dbReference>
<dbReference type="GO" id="GO:0016020">
    <property type="term" value="C:membrane"/>
    <property type="evidence" value="ECO:0007669"/>
    <property type="project" value="InterPro"/>
</dbReference>
<keyword evidence="7 14" id="KW-0067">ATP-binding</keyword>
<dbReference type="InterPro" id="IPR027417">
    <property type="entry name" value="P-loop_NTPase"/>
</dbReference>
<dbReference type="GO" id="GO:0015098">
    <property type="term" value="F:molybdate ion transmembrane transporter activity"/>
    <property type="evidence" value="ECO:0007669"/>
    <property type="project" value="InterPro"/>
</dbReference>
<keyword evidence="6" id="KW-0547">Nucleotide-binding</keyword>